<dbReference type="GO" id="GO:0003964">
    <property type="term" value="F:RNA-directed DNA polymerase activity"/>
    <property type="evidence" value="ECO:0007669"/>
    <property type="project" value="UniProtKB-KW"/>
</dbReference>
<keyword evidence="3" id="KW-0808">Transferase</keyword>
<keyword evidence="3" id="KW-0695">RNA-directed DNA polymerase</keyword>
<dbReference type="Pfam" id="PF00078">
    <property type="entry name" value="RVT_1"/>
    <property type="match status" value="1"/>
</dbReference>
<evidence type="ECO:0000256" key="1">
    <source>
        <dbReference type="SAM" id="MobiDB-lite"/>
    </source>
</evidence>
<keyword evidence="4" id="KW-1185">Reference proteome</keyword>
<dbReference type="Proteomes" id="UP000325440">
    <property type="component" value="Unassembled WGS sequence"/>
</dbReference>
<dbReference type="AlphaFoldDB" id="A0A5E4N129"/>
<evidence type="ECO:0000313" key="4">
    <source>
        <dbReference type="Proteomes" id="UP000325440"/>
    </source>
</evidence>
<accession>A0A5E4N129</accession>
<dbReference type="EMBL" id="CABPRJ010001471">
    <property type="protein sequence ID" value="VVC38378.1"/>
    <property type="molecule type" value="Genomic_DNA"/>
</dbReference>
<organism evidence="3 4">
    <name type="scientific">Cinara cedri</name>
    <dbReference type="NCBI Taxonomy" id="506608"/>
    <lineage>
        <taxon>Eukaryota</taxon>
        <taxon>Metazoa</taxon>
        <taxon>Ecdysozoa</taxon>
        <taxon>Arthropoda</taxon>
        <taxon>Hexapoda</taxon>
        <taxon>Insecta</taxon>
        <taxon>Pterygota</taxon>
        <taxon>Neoptera</taxon>
        <taxon>Paraneoptera</taxon>
        <taxon>Hemiptera</taxon>
        <taxon>Sternorrhyncha</taxon>
        <taxon>Aphidomorpha</taxon>
        <taxon>Aphidoidea</taxon>
        <taxon>Aphididae</taxon>
        <taxon>Lachninae</taxon>
        <taxon>Cinara</taxon>
    </lineage>
</organism>
<feature type="domain" description="Reverse transcriptase" evidence="2">
    <location>
        <begin position="2"/>
        <end position="87"/>
    </location>
</feature>
<protein>
    <submittedName>
        <fullName evidence="3">Reverse transcriptase domain</fullName>
    </submittedName>
</protein>
<keyword evidence="3" id="KW-0548">Nucleotidyltransferase</keyword>
<gene>
    <name evidence="3" type="ORF">CINCED_3A001278</name>
</gene>
<dbReference type="InterPro" id="IPR000477">
    <property type="entry name" value="RT_dom"/>
</dbReference>
<name>A0A5E4N129_9HEMI</name>
<feature type="region of interest" description="Disordered" evidence="1">
    <location>
        <begin position="179"/>
        <end position="204"/>
    </location>
</feature>
<evidence type="ECO:0000313" key="3">
    <source>
        <dbReference type="EMBL" id="VVC38378.1"/>
    </source>
</evidence>
<dbReference type="OrthoDB" id="414730at2759"/>
<sequence>MQFGFRELHSIIHQLHRLADTIAYSLEKKLYTSAVFLDVPQALDKVCHPGLLFKPKSSGTKYSSISPILTGIPQGTVASPTLFNLYSADQPTNPNIAHPTTKQPPPVHINSKPIPNFDTAKYLGLTFDKRLTWAKQIHTTKLKLNQRLYSLSILASAHTDLHIPKVAKLYYSKFRNRLQNHPNPHIKKPKNLPEDSKDNFPATL</sequence>
<evidence type="ECO:0000259" key="2">
    <source>
        <dbReference type="Pfam" id="PF00078"/>
    </source>
</evidence>
<proteinExistence type="predicted"/>
<feature type="compositionally biased region" description="Basic residues" evidence="1">
    <location>
        <begin position="179"/>
        <end position="190"/>
    </location>
</feature>
<reference evidence="3 4" key="1">
    <citation type="submission" date="2019-08" db="EMBL/GenBank/DDBJ databases">
        <authorList>
            <person name="Alioto T."/>
            <person name="Alioto T."/>
            <person name="Gomez Garrido J."/>
        </authorList>
    </citation>
    <scope>NUCLEOTIDE SEQUENCE [LARGE SCALE GENOMIC DNA]</scope>
</reference>